<evidence type="ECO:0000313" key="2">
    <source>
        <dbReference type="EMBL" id="GAA0168659.1"/>
    </source>
</evidence>
<feature type="compositionally biased region" description="Low complexity" evidence="1">
    <location>
        <begin position="118"/>
        <end position="135"/>
    </location>
</feature>
<protein>
    <submittedName>
        <fullName evidence="2">Uncharacterized protein</fullName>
    </submittedName>
</protein>
<dbReference type="AlphaFoldDB" id="A0AAV3QX93"/>
<sequence>MPLHFYTDLRVLRAVGLFPIVDANLRALEALRVSYIVPDHAPPSLPAAPVVATDQPSLRPSTPATDPVMVGSSSEEDEAMSPLLRRPRLLVGEASVPNPQDVVLESQGRGTCAPPSPEGHLSSSSPLLGQSHSPLPMATQVQGAALGDANGQQPSLFWNWRIKAVFVWQFPQLLLRCPFKLRSLSLGAKSCLRRRVLFLPGRGYGPLFPALDRRSL</sequence>
<evidence type="ECO:0000256" key="1">
    <source>
        <dbReference type="SAM" id="MobiDB-lite"/>
    </source>
</evidence>
<reference evidence="2 3" key="1">
    <citation type="submission" date="2024-01" db="EMBL/GenBank/DDBJ databases">
        <title>The complete chloroplast genome sequence of Lithospermum erythrorhizon: insights into the phylogenetic relationship among Boraginaceae species and the maternal lineages of purple gromwells.</title>
        <authorList>
            <person name="Okada T."/>
            <person name="Watanabe K."/>
        </authorList>
    </citation>
    <scope>NUCLEOTIDE SEQUENCE [LARGE SCALE GENOMIC DNA]</scope>
</reference>
<feature type="region of interest" description="Disordered" evidence="1">
    <location>
        <begin position="105"/>
        <end position="135"/>
    </location>
</feature>
<organism evidence="2 3">
    <name type="scientific">Lithospermum erythrorhizon</name>
    <name type="common">Purple gromwell</name>
    <name type="synonym">Lithospermum officinale var. erythrorhizon</name>
    <dbReference type="NCBI Taxonomy" id="34254"/>
    <lineage>
        <taxon>Eukaryota</taxon>
        <taxon>Viridiplantae</taxon>
        <taxon>Streptophyta</taxon>
        <taxon>Embryophyta</taxon>
        <taxon>Tracheophyta</taxon>
        <taxon>Spermatophyta</taxon>
        <taxon>Magnoliopsida</taxon>
        <taxon>eudicotyledons</taxon>
        <taxon>Gunneridae</taxon>
        <taxon>Pentapetalae</taxon>
        <taxon>asterids</taxon>
        <taxon>lamiids</taxon>
        <taxon>Boraginales</taxon>
        <taxon>Boraginaceae</taxon>
        <taxon>Boraginoideae</taxon>
        <taxon>Lithospermeae</taxon>
        <taxon>Lithospermum</taxon>
    </lineage>
</organism>
<evidence type="ECO:0000313" key="3">
    <source>
        <dbReference type="Proteomes" id="UP001454036"/>
    </source>
</evidence>
<proteinExistence type="predicted"/>
<dbReference type="EMBL" id="BAABME010006546">
    <property type="protein sequence ID" value="GAA0168659.1"/>
    <property type="molecule type" value="Genomic_DNA"/>
</dbReference>
<feature type="region of interest" description="Disordered" evidence="1">
    <location>
        <begin position="47"/>
        <end position="81"/>
    </location>
</feature>
<accession>A0AAV3QX93</accession>
<dbReference type="Proteomes" id="UP001454036">
    <property type="component" value="Unassembled WGS sequence"/>
</dbReference>
<comment type="caution">
    <text evidence="2">The sequence shown here is derived from an EMBL/GenBank/DDBJ whole genome shotgun (WGS) entry which is preliminary data.</text>
</comment>
<name>A0AAV3QX93_LITER</name>
<gene>
    <name evidence="2" type="ORF">LIER_23327</name>
</gene>
<keyword evidence="3" id="KW-1185">Reference proteome</keyword>
<feature type="compositionally biased region" description="Polar residues" evidence="1">
    <location>
        <begin position="54"/>
        <end position="64"/>
    </location>
</feature>